<name>A0AAJ0A8W3_9PEZI</name>
<evidence type="ECO:0000313" key="2">
    <source>
        <dbReference type="Proteomes" id="UP001224890"/>
    </source>
</evidence>
<dbReference type="Proteomes" id="UP001224890">
    <property type="component" value="Unassembled WGS sequence"/>
</dbReference>
<keyword evidence="2" id="KW-1185">Reference proteome</keyword>
<dbReference type="RefSeq" id="XP_060423450.1">
    <property type="nucleotide sequence ID" value="XM_060578474.1"/>
</dbReference>
<gene>
    <name evidence="1" type="ORF">BDP55DRAFT_720479</name>
</gene>
<evidence type="ECO:0000313" key="1">
    <source>
        <dbReference type="EMBL" id="KAK1658686.1"/>
    </source>
</evidence>
<dbReference type="GeneID" id="85463000"/>
<organism evidence="1 2">
    <name type="scientific">Colletotrichum godetiae</name>
    <dbReference type="NCBI Taxonomy" id="1209918"/>
    <lineage>
        <taxon>Eukaryota</taxon>
        <taxon>Fungi</taxon>
        <taxon>Dikarya</taxon>
        <taxon>Ascomycota</taxon>
        <taxon>Pezizomycotina</taxon>
        <taxon>Sordariomycetes</taxon>
        <taxon>Hypocreomycetidae</taxon>
        <taxon>Glomerellales</taxon>
        <taxon>Glomerellaceae</taxon>
        <taxon>Colletotrichum</taxon>
        <taxon>Colletotrichum acutatum species complex</taxon>
    </lineage>
</organism>
<dbReference type="EMBL" id="JAHMHR010000070">
    <property type="protein sequence ID" value="KAK1658686.1"/>
    <property type="molecule type" value="Genomic_DNA"/>
</dbReference>
<proteinExistence type="predicted"/>
<protein>
    <submittedName>
        <fullName evidence="1">Uncharacterized protein</fullName>
    </submittedName>
</protein>
<dbReference type="AlphaFoldDB" id="A0AAJ0A8W3"/>
<comment type="caution">
    <text evidence="1">The sequence shown here is derived from an EMBL/GenBank/DDBJ whole genome shotgun (WGS) entry which is preliminary data.</text>
</comment>
<sequence length="120" mass="13467">MTSSRRFMITFGDVSGDPPSLKKWTSSWEKVMYSEAWKATGYDRCAMEGMDWGWVSSSTQNGDFNKAAELLFSYGFSLCRTRWGESKFFPGPSLDGWTSLGGVAQSDNEVVVEPFSEKET</sequence>
<reference evidence="1" key="1">
    <citation type="submission" date="2021-06" db="EMBL/GenBank/DDBJ databases">
        <title>Comparative genomics, transcriptomics and evolutionary studies reveal genomic signatures of adaptation to plant cell wall in hemibiotrophic fungi.</title>
        <authorList>
            <consortium name="DOE Joint Genome Institute"/>
            <person name="Baroncelli R."/>
            <person name="Diaz J.F."/>
            <person name="Benocci T."/>
            <person name="Peng M."/>
            <person name="Battaglia E."/>
            <person name="Haridas S."/>
            <person name="Andreopoulos W."/>
            <person name="Labutti K."/>
            <person name="Pangilinan J."/>
            <person name="Floch G.L."/>
            <person name="Makela M.R."/>
            <person name="Henrissat B."/>
            <person name="Grigoriev I.V."/>
            <person name="Crouch J.A."/>
            <person name="De Vries R.P."/>
            <person name="Sukno S.A."/>
            <person name="Thon M.R."/>
        </authorList>
    </citation>
    <scope>NUCLEOTIDE SEQUENCE</scope>
    <source>
        <strain evidence="1">CBS 193.32</strain>
    </source>
</reference>
<accession>A0AAJ0A8W3</accession>